<evidence type="ECO:0000313" key="2">
    <source>
        <dbReference type="EMBL" id="CAB4190628.1"/>
    </source>
</evidence>
<proteinExistence type="predicted"/>
<gene>
    <name evidence="2" type="ORF">UFOVP1191_79</name>
    <name evidence="3" type="ORF">UFOVP1252_99</name>
    <name evidence="1" type="ORF">UFOVP529_21</name>
</gene>
<evidence type="ECO:0000313" key="1">
    <source>
        <dbReference type="EMBL" id="CAB4148685.1"/>
    </source>
</evidence>
<sequence length="79" mass="9162">MQRATCAHIWQVIDDTCIPHDVVAKYLKCHPQYLTDLRFGHVKMSGPMRAKISDFLGAPEEELFNEYLRRSAVLEKEGR</sequence>
<accession>A0A6J5RAB4</accession>
<organism evidence="2">
    <name type="scientific">uncultured Caudovirales phage</name>
    <dbReference type="NCBI Taxonomy" id="2100421"/>
    <lineage>
        <taxon>Viruses</taxon>
        <taxon>Duplodnaviria</taxon>
        <taxon>Heunggongvirae</taxon>
        <taxon>Uroviricota</taxon>
        <taxon>Caudoviricetes</taxon>
        <taxon>Peduoviridae</taxon>
        <taxon>Maltschvirus</taxon>
        <taxon>Maltschvirus maltsch</taxon>
    </lineage>
</organism>
<dbReference type="EMBL" id="LR796510">
    <property type="protein sequence ID" value="CAB4148685.1"/>
    <property type="molecule type" value="Genomic_DNA"/>
</dbReference>
<name>A0A6J5RAB4_9CAUD</name>
<dbReference type="EMBL" id="LR797158">
    <property type="protein sequence ID" value="CAB4190628.1"/>
    <property type="molecule type" value="Genomic_DNA"/>
</dbReference>
<dbReference type="EMBL" id="LR797211">
    <property type="protein sequence ID" value="CAB4194514.1"/>
    <property type="molecule type" value="Genomic_DNA"/>
</dbReference>
<protein>
    <submittedName>
        <fullName evidence="2">Uncharacterized protein</fullName>
    </submittedName>
</protein>
<reference evidence="2" key="1">
    <citation type="submission" date="2020-05" db="EMBL/GenBank/DDBJ databases">
        <authorList>
            <person name="Chiriac C."/>
            <person name="Salcher M."/>
            <person name="Ghai R."/>
            <person name="Kavagutti S V."/>
        </authorList>
    </citation>
    <scope>NUCLEOTIDE SEQUENCE</scope>
</reference>
<evidence type="ECO:0000313" key="3">
    <source>
        <dbReference type="EMBL" id="CAB4194514.1"/>
    </source>
</evidence>